<feature type="transmembrane region" description="Helical" evidence="5">
    <location>
        <begin position="21"/>
        <end position="39"/>
    </location>
</feature>
<sequence>MSSKHSSLVHNNFIQAPFDRRIYAFLLDFITIWFLSSFFKGITQNIVFSFTWLILQVIIVNKNKGQSLGCWAFDLKIISIRTRRIPQLNEMLKREATLGFLALLAMLGLKINFDNGLSMLLLTTPVVVDFSIVLGNQKHHSQTLHDMVGHTILIQSQRGFSLDLRIKKILKTIHKKYIKSLK</sequence>
<keyword evidence="2 5" id="KW-0812">Transmembrane</keyword>
<comment type="subcellular location">
    <subcellularLocation>
        <location evidence="1">Membrane</location>
        <topology evidence="1">Multi-pass membrane protein</topology>
    </subcellularLocation>
</comment>
<dbReference type="Proteomes" id="UP000001405">
    <property type="component" value="Chromosome"/>
</dbReference>
<organism evidence="8">
    <name type="scientific">Atelocyanobacterium thalassa (isolate ALOHA)</name>
    <dbReference type="NCBI Taxonomy" id="1453429"/>
    <lineage>
        <taxon>Bacteria</taxon>
        <taxon>Bacillati</taxon>
        <taxon>Cyanobacteriota</taxon>
        <taxon>Cyanophyceae</taxon>
        <taxon>Oscillatoriophycideae</taxon>
        <taxon>Chroococcales</taxon>
        <taxon>Aphanothecaceae</taxon>
        <taxon>Candidatus Atelocyanobacterium</taxon>
        <taxon>Candidatus Atelocyanobacterium thalassae</taxon>
    </lineage>
</organism>
<dbReference type="AlphaFoldDB" id="D3EPI5"/>
<feature type="domain" description="RDD" evidence="6">
    <location>
        <begin position="16"/>
        <end position="149"/>
    </location>
</feature>
<protein>
    <submittedName>
        <fullName evidence="7">Uncharacterized conserved protein</fullName>
    </submittedName>
</protein>
<keyword evidence="3 5" id="KW-1133">Transmembrane helix</keyword>
<reference evidence="7 8" key="1">
    <citation type="journal article" date="2010" name="Nature">
        <title>Metabolic streamlining in an open-ocean nitrogen-fixing cyanobacterium.</title>
        <authorList>
            <person name="Tripp H.J."/>
            <person name="Bench S.R."/>
            <person name="Turk K.A."/>
            <person name="Foster R.A."/>
            <person name="Desany B.A."/>
            <person name="Niazi F."/>
            <person name="Affourtit J.P."/>
            <person name="Zehr J.P."/>
        </authorList>
    </citation>
    <scope>NUCLEOTIDE SEQUENCE [LARGE SCALE GENOMIC DNA]</scope>
    <source>
        <strain evidence="8">ALOHA</strain>
    </source>
</reference>
<name>D3EPI5_ATETH</name>
<dbReference type="STRING" id="1453429.UCYN_06890"/>
<dbReference type="InterPro" id="IPR010432">
    <property type="entry name" value="RDD"/>
</dbReference>
<evidence type="ECO:0000313" key="8">
    <source>
        <dbReference type="Proteomes" id="UP000001405"/>
    </source>
</evidence>
<dbReference type="HOGENOM" id="CLU_108009_0_0_3"/>
<evidence type="ECO:0000256" key="5">
    <source>
        <dbReference type="SAM" id="Phobius"/>
    </source>
</evidence>
<dbReference type="RefSeq" id="WP_012954072.1">
    <property type="nucleotide sequence ID" value="NC_013771.1"/>
</dbReference>
<evidence type="ECO:0000256" key="3">
    <source>
        <dbReference type="ARBA" id="ARBA00022989"/>
    </source>
</evidence>
<keyword evidence="8" id="KW-1185">Reference proteome</keyword>
<proteinExistence type="predicted"/>
<evidence type="ECO:0000313" key="7">
    <source>
        <dbReference type="EMBL" id="ADB95385.1"/>
    </source>
</evidence>
<evidence type="ECO:0000256" key="4">
    <source>
        <dbReference type="ARBA" id="ARBA00023136"/>
    </source>
</evidence>
<dbReference type="Pfam" id="PF06271">
    <property type="entry name" value="RDD"/>
    <property type="match status" value="1"/>
</dbReference>
<dbReference type="GO" id="GO:0016020">
    <property type="term" value="C:membrane"/>
    <property type="evidence" value="ECO:0007669"/>
    <property type="project" value="UniProtKB-SubCell"/>
</dbReference>
<dbReference type="KEGG" id="cyu:UCYN_06890"/>
<evidence type="ECO:0000256" key="2">
    <source>
        <dbReference type="ARBA" id="ARBA00022692"/>
    </source>
</evidence>
<dbReference type="EMBL" id="CP001842">
    <property type="protein sequence ID" value="ADB95385.1"/>
    <property type="molecule type" value="Genomic_DNA"/>
</dbReference>
<keyword evidence="4 5" id="KW-0472">Membrane</keyword>
<evidence type="ECO:0000256" key="1">
    <source>
        <dbReference type="ARBA" id="ARBA00004141"/>
    </source>
</evidence>
<gene>
    <name evidence="7" type="ordered locus">UCYN_06890</name>
</gene>
<dbReference type="OrthoDB" id="462690at2"/>
<accession>D3EPI5</accession>
<evidence type="ECO:0000259" key="6">
    <source>
        <dbReference type="Pfam" id="PF06271"/>
    </source>
</evidence>